<comment type="caution">
    <text evidence="1">The sequence shown here is derived from an EMBL/GenBank/DDBJ whole genome shotgun (WGS) entry which is preliminary data.</text>
</comment>
<gene>
    <name evidence="1" type="ORF">SPELUC_LOCUS12214</name>
</gene>
<evidence type="ECO:0000313" key="2">
    <source>
        <dbReference type="Proteomes" id="UP000789366"/>
    </source>
</evidence>
<feature type="non-terminal residue" evidence="1">
    <location>
        <position position="1"/>
    </location>
</feature>
<keyword evidence="2" id="KW-1185">Reference proteome</keyword>
<feature type="non-terminal residue" evidence="1">
    <location>
        <position position="57"/>
    </location>
</feature>
<reference evidence="1" key="1">
    <citation type="submission" date="2021-06" db="EMBL/GenBank/DDBJ databases">
        <authorList>
            <person name="Kallberg Y."/>
            <person name="Tangrot J."/>
            <person name="Rosling A."/>
        </authorList>
    </citation>
    <scope>NUCLEOTIDE SEQUENCE</scope>
    <source>
        <strain evidence="1">28 12/20/2015</strain>
    </source>
</reference>
<accession>A0ACA9PR36</accession>
<organism evidence="1 2">
    <name type="scientific">Cetraspora pellucida</name>
    <dbReference type="NCBI Taxonomy" id="1433469"/>
    <lineage>
        <taxon>Eukaryota</taxon>
        <taxon>Fungi</taxon>
        <taxon>Fungi incertae sedis</taxon>
        <taxon>Mucoromycota</taxon>
        <taxon>Glomeromycotina</taxon>
        <taxon>Glomeromycetes</taxon>
        <taxon>Diversisporales</taxon>
        <taxon>Gigasporaceae</taxon>
        <taxon>Cetraspora</taxon>
    </lineage>
</organism>
<name>A0ACA9PR36_9GLOM</name>
<proteinExistence type="predicted"/>
<sequence>QTSQIQSWTLEDQQQDLQILFSKALEPITPQPNHDSTFASKIQALTKVLYHQQRREG</sequence>
<evidence type="ECO:0000313" key="1">
    <source>
        <dbReference type="EMBL" id="CAG8717515.1"/>
    </source>
</evidence>
<dbReference type="Proteomes" id="UP000789366">
    <property type="component" value="Unassembled WGS sequence"/>
</dbReference>
<dbReference type="EMBL" id="CAJVPW010028149">
    <property type="protein sequence ID" value="CAG8717515.1"/>
    <property type="molecule type" value="Genomic_DNA"/>
</dbReference>
<protein>
    <submittedName>
        <fullName evidence="1">16351_t:CDS:1</fullName>
    </submittedName>
</protein>